<dbReference type="GO" id="GO:0005524">
    <property type="term" value="F:ATP binding"/>
    <property type="evidence" value="ECO:0007669"/>
    <property type="project" value="UniProtKB-KW"/>
</dbReference>
<dbReference type="Proteomes" id="UP000179258">
    <property type="component" value="Unassembled WGS sequence"/>
</dbReference>
<dbReference type="EC" id="6.1.1.10" evidence="2"/>
<evidence type="ECO:0000313" key="14">
    <source>
        <dbReference type="Proteomes" id="UP000179258"/>
    </source>
</evidence>
<dbReference type="Pfam" id="PF08264">
    <property type="entry name" value="Anticodon_1"/>
    <property type="match status" value="1"/>
</dbReference>
<evidence type="ECO:0000259" key="11">
    <source>
        <dbReference type="Pfam" id="PF08264"/>
    </source>
</evidence>
<dbReference type="SUPFAM" id="SSF52374">
    <property type="entry name" value="Nucleotidylyl transferase"/>
    <property type="match status" value="1"/>
</dbReference>
<comment type="function">
    <text evidence="1">Is required not only for elongation of protein synthesis but also for the initiation of all mRNA translation through initiator tRNA(fMet) aminoacylation.</text>
</comment>
<dbReference type="InterPro" id="IPR023457">
    <property type="entry name" value="Met-tRNA_synth_2"/>
</dbReference>
<dbReference type="EMBL" id="MHTX01000037">
    <property type="protein sequence ID" value="OHA67555.1"/>
    <property type="molecule type" value="Genomic_DNA"/>
</dbReference>
<dbReference type="Gene3D" id="2.170.220.10">
    <property type="match status" value="1"/>
</dbReference>
<evidence type="ECO:0000256" key="10">
    <source>
        <dbReference type="RuleBase" id="RU363039"/>
    </source>
</evidence>
<evidence type="ECO:0000256" key="4">
    <source>
        <dbReference type="ARBA" id="ARBA00022598"/>
    </source>
</evidence>
<evidence type="ECO:0000256" key="2">
    <source>
        <dbReference type="ARBA" id="ARBA00012838"/>
    </source>
</evidence>
<evidence type="ECO:0000256" key="7">
    <source>
        <dbReference type="ARBA" id="ARBA00022917"/>
    </source>
</evidence>
<dbReference type="GO" id="GO:0004825">
    <property type="term" value="F:methionine-tRNA ligase activity"/>
    <property type="evidence" value="ECO:0007669"/>
    <property type="project" value="UniProtKB-EC"/>
</dbReference>
<keyword evidence="6 10" id="KW-0067">ATP-binding</keyword>
<sequence length="489" mass="55725">MRKANKKFYITTSIAYTNAAPHIGFALEIVQADVLARYHRILGEDAFFLTGTDEHGAKNARTAEESRRTPKEFTDEISSRYRELTKTLNISNDEFIRTTDKIRHWPSVKKVWLALDKNGDLYRKKYNGLYCVGCEAFITKKDMKNGKCIHHLKEPEVIQEENYFFRLSRYAPKIKKIIASGRVKIVPQSRAREMLAFISKGLEDVSFSRPGKDLAWGVPVPGDNTQTIYVWADALTNYISILDYARAGAKFKKYWPADVHCVGKDILRFHAIIWLGILLSLKLSLPKSIFVHGFITAGGQKMSKTLGNVIDPFELVKQYGVDSLRYYLLREIPSAEDGDFTKGKFEERYNADLAKGLGNLTARVVTLAAGIKIVRGNYSKEIKEAVDSAWRDYRRSLDDFKFNETLAAVWALIGFCDRYIERERPWENKGGREDVISDLLFALANIASMLRPFMPETADKIFGQLGVTPAEKKAWKFKPEKGASLFPRL</sequence>
<name>A0A1G2R3V7_9BACT</name>
<organism evidence="13 14">
    <name type="scientific">Candidatus Wildermuthbacteria bacterium RIFCSPHIGHO2_02_FULL_47_17</name>
    <dbReference type="NCBI Taxonomy" id="1802452"/>
    <lineage>
        <taxon>Bacteria</taxon>
        <taxon>Candidatus Wildermuthiibacteriota</taxon>
    </lineage>
</organism>
<evidence type="ECO:0000313" key="13">
    <source>
        <dbReference type="EMBL" id="OHA67555.1"/>
    </source>
</evidence>
<protein>
    <recommendedName>
        <fullName evidence="3">Methionine--tRNA ligase</fullName>
        <ecNumber evidence="2">6.1.1.10</ecNumber>
    </recommendedName>
    <alternativeName>
        <fullName evidence="9">Methionyl-tRNA synthetase</fullName>
    </alternativeName>
</protein>
<dbReference type="InterPro" id="IPR014758">
    <property type="entry name" value="Met-tRNA_synth"/>
</dbReference>
<evidence type="ECO:0000256" key="6">
    <source>
        <dbReference type="ARBA" id="ARBA00022840"/>
    </source>
</evidence>
<dbReference type="InterPro" id="IPR014729">
    <property type="entry name" value="Rossmann-like_a/b/a_fold"/>
</dbReference>
<keyword evidence="5 10" id="KW-0547">Nucleotide-binding</keyword>
<dbReference type="SUPFAM" id="SSF47323">
    <property type="entry name" value="Anticodon-binding domain of a subclass of class I aminoacyl-tRNA synthetases"/>
    <property type="match status" value="1"/>
</dbReference>
<proteinExistence type="inferred from homology"/>
<evidence type="ECO:0000256" key="5">
    <source>
        <dbReference type="ARBA" id="ARBA00022741"/>
    </source>
</evidence>
<dbReference type="Gene3D" id="3.40.50.620">
    <property type="entry name" value="HUPs"/>
    <property type="match status" value="1"/>
</dbReference>
<dbReference type="InterPro" id="IPR009080">
    <property type="entry name" value="tRNAsynth_Ia_anticodon-bd"/>
</dbReference>
<dbReference type="InterPro" id="IPR015413">
    <property type="entry name" value="Methionyl/Leucyl_tRNA_Synth"/>
</dbReference>
<keyword evidence="4 10" id="KW-0436">Ligase</keyword>
<dbReference type="CDD" id="cd00814">
    <property type="entry name" value="MetRS_core"/>
    <property type="match status" value="1"/>
</dbReference>
<gene>
    <name evidence="13" type="ORF">A3D59_02155</name>
</gene>
<feature type="domain" description="Methionyl/Leucyl tRNA synthetase" evidence="12">
    <location>
        <begin position="141"/>
        <end position="364"/>
    </location>
</feature>
<dbReference type="Pfam" id="PF09334">
    <property type="entry name" value="tRNA-synt_1g"/>
    <property type="match status" value="1"/>
</dbReference>
<feature type="domain" description="Methionyl/Valyl/Leucyl/Isoleucyl-tRNA synthetase anticodon-binding" evidence="11">
    <location>
        <begin position="386"/>
        <end position="464"/>
    </location>
</feature>
<dbReference type="PANTHER" id="PTHR43326">
    <property type="entry name" value="METHIONYL-TRNA SYNTHETASE"/>
    <property type="match status" value="1"/>
</dbReference>
<dbReference type="GO" id="GO:0006431">
    <property type="term" value="P:methionyl-tRNA aminoacylation"/>
    <property type="evidence" value="ECO:0007669"/>
    <property type="project" value="InterPro"/>
</dbReference>
<evidence type="ECO:0000256" key="8">
    <source>
        <dbReference type="ARBA" id="ARBA00023146"/>
    </source>
</evidence>
<dbReference type="AlphaFoldDB" id="A0A1G2R3V7"/>
<evidence type="ECO:0000256" key="3">
    <source>
        <dbReference type="ARBA" id="ARBA00018753"/>
    </source>
</evidence>
<dbReference type="InterPro" id="IPR033911">
    <property type="entry name" value="MetRS_core"/>
</dbReference>
<evidence type="ECO:0000256" key="1">
    <source>
        <dbReference type="ARBA" id="ARBA00003314"/>
    </source>
</evidence>
<dbReference type="Gene3D" id="1.10.730.10">
    <property type="entry name" value="Isoleucyl-tRNA Synthetase, Domain 1"/>
    <property type="match status" value="1"/>
</dbReference>
<dbReference type="NCBIfam" id="TIGR00398">
    <property type="entry name" value="metG"/>
    <property type="match status" value="1"/>
</dbReference>
<comment type="similarity">
    <text evidence="10">Belongs to the class-I aminoacyl-tRNA synthetase family.</text>
</comment>
<keyword evidence="7 10" id="KW-0648">Protein biosynthesis</keyword>
<dbReference type="InterPro" id="IPR013155">
    <property type="entry name" value="M/V/L/I-tRNA-synth_anticd-bd"/>
</dbReference>
<evidence type="ECO:0000259" key="12">
    <source>
        <dbReference type="Pfam" id="PF09334"/>
    </source>
</evidence>
<dbReference type="PRINTS" id="PR01041">
    <property type="entry name" value="TRNASYNTHMET"/>
</dbReference>
<keyword evidence="8 10" id="KW-0030">Aminoacyl-tRNA synthetase</keyword>
<evidence type="ECO:0000256" key="9">
    <source>
        <dbReference type="ARBA" id="ARBA00030904"/>
    </source>
</evidence>
<comment type="caution">
    <text evidence="13">The sequence shown here is derived from an EMBL/GenBank/DDBJ whole genome shotgun (WGS) entry which is preliminary data.</text>
</comment>
<accession>A0A1G2R3V7</accession>
<dbReference type="PANTHER" id="PTHR43326:SF1">
    <property type="entry name" value="METHIONINE--TRNA LIGASE, MITOCHONDRIAL"/>
    <property type="match status" value="1"/>
</dbReference>
<reference evidence="13 14" key="1">
    <citation type="journal article" date="2016" name="Nat. Commun.">
        <title>Thousands of microbial genomes shed light on interconnected biogeochemical processes in an aquifer system.</title>
        <authorList>
            <person name="Anantharaman K."/>
            <person name="Brown C.T."/>
            <person name="Hug L.A."/>
            <person name="Sharon I."/>
            <person name="Castelle C.J."/>
            <person name="Probst A.J."/>
            <person name="Thomas B.C."/>
            <person name="Singh A."/>
            <person name="Wilkins M.J."/>
            <person name="Karaoz U."/>
            <person name="Brodie E.L."/>
            <person name="Williams K.H."/>
            <person name="Hubbard S.S."/>
            <person name="Banfield J.F."/>
        </authorList>
    </citation>
    <scope>NUCLEOTIDE SEQUENCE [LARGE SCALE GENOMIC DNA]</scope>
</reference>